<dbReference type="KEGG" id="pdp:PDIP_63520"/>
<feature type="compositionally biased region" description="Basic residues" evidence="1">
    <location>
        <begin position="1"/>
        <end position="17"/>
    </location>
</feature>
<evidence type="ECO:0000313" key="3">
    <source>
        <dbReference type="Proteomes" id="UP000009886"/>
    </source>
</evidence>
<reference evidence="3" key="1">
    <citation type="journal article" date="2012" name="BMC Genomics">
        <title>Genome sequence of the necrotrophic fungus Penicillium digitatum, the main postharvest pathogen of citrus.</title>
        <authorList>
            <person name="Marcet-Houben M."/>
            <person name="Ballester A.-R."/>
            <person name="de la Fuente B."/>
            <person name="Harries E."/>
            <person name="Marcos J.F."/>
            <person name="Gonzalez-Candelas L."/>
            <person name="Gabaldon T."/>
        </authorList>
    </citation>
    <scope>NUCLEOTIDE SEQUENCE [LARGE SCALE GENOMIC DNA]</scope>
    <source>
        <strain evidence="3">Pd1 / CECT 20795</strain>
    </source>
</reference>
<gene>
    <name evidence="2" type="ORF">PDIP_63520</name>
</gene>
<protein>
    <submittedName>
        <fullName evidence="2">Uncharacterized protein</fullName>
    </submittedName>
</protein>
<dbReference type="AlphaFoldDB" id="K9FMT8"/>
<name>K9FMT8_PEND1</name>
<evidence type="ECO:0000313" key="2">
    <source>
        <dbReference type="EMBL" id="EKV09672.1"/>
    </source>
</evidence>
<accession>K9FMT8</accession>
<proteinExistence type="predicted"/>
<dbReference type="HOGENOM" id="CLU_3069402_0_0_1"/>
<sequence length="53" mass="6257">MSSRMKSFRATRHRRIRGSQNDWGFPARRCRSTNCDSHRLNPYTHKGVHIASE</sequence>
<dbReference type="EMBL" id="AKCU01000423">
    <property type="protein sequence ID" value="EKV09672.1"/>
    <property type="molecule type" value="Genomic_DNA"/>
</dbReference>
<feature type="region of interest" description="Disordered" evidence="1">
    <location>
        <begin position="1"/>
        <end position="23"/>
    </location>
</feature>
<dbReference type="VEuPathDB" id="FungiDB:PDIP_63520"/>
<comment type="caution">
    <text evidence="2">The sequence shown here is derived from an EMBL/GenBank/DDBJ whole genome shotgun (WGS) entry which is preliminary data.</text>
</comment>
<organism evidence="2 3">
    <name type="scientific">Penicillium digitatum (strain Pd1 / CECT 20795)</name>
    <name type="common">Green mold</name>
    <dbReference type="NCBI Taxonomy" id="1170230"/>
    <lineage>
        <taxon>Eukaryota</taxon>
        <taxon>Fungi</taxon>
        <taxon>Dikarya</taxon>
        <taxon>Ascomycota</taxon>
        <taxon>Pezizomycotina</taxon>
        <taxon>Eurotiomycetes</taxon>
        <taxon>Eurotiomycetidae</taxon>
        <taxon>Eurotiales</taxon>
        <taxon>Aspergillaceae</taxon>
        <taxon>Penicillium</taxon>
    </lineage>
</organism>
<evidence type="ECO:0000256" key="1">
    <source>
        <dbReference type="SAM" id="MobiDB-lite"/>
    </source>
</evidence>
<dbReference type="Proteomes" id="UP000009886">
    <property type="component" value="Unassembled WGS sequence"/>
</dbReference>